<dbReference type="PANTHER" id="PTHR43685">
    <property type="entry name" value="GLYCOSYLTRANSFERASE"/>
    <property type="match status" value="1"/>
</dbReference>
<dbReference type="RefSeq" id="WP_147160004.1">
    <property type="nucleotide sequence ID" value="NZ_BJYR01000016.1"/>
</dbReference>
<sequence>MNVLQLNTEALPRVSVVMPVYNVEAYAAEAIRSVLAQTFNDFELIIVDDGGSDASMEICRSFSDPRITIVSQRNRGLAGARNTGIAAARGEYIALLDSDDRWLPEKLMLHVIHLDNTPEIGVSFAPSRFIDAAGQPLRIVQRPKLKSIAPEDIFCRNPVGNGSAPVLRRSALDTVAFAHPDDRMRTCWFDESLRQSEDIEMWLRLSLTGGVRFEGIATVQTEYRIGGSGLSAQILRQYESWQGVVARMASYAPEFTARHVARARAYQLRYLARRAIQLGDAGMAMALLRGAVVSSVRPLLEEPAKSLTTFGAALVGRMIGPDQFARLAGRAAGGQLVA</sequence>
<accession>A0A512ALW2</accession>
<evidence type="ECO:0000313" key="3">
    <source>
        <dbReference type="Proteomes" id="UP000321464"/>
    </source>
</evidence>
<dbReference type="Gene3D" id="3.90.550.10">
    <property type="entry name" value="Spore Coat Polysaccharide Biosynthesis Protein SpsA, Chain A"/>
    <property type="match status" value="1"/>
</dbReference>
<organism evidence="2 3">
    <name type="scientific">Novosphingobium sediminis</name>
    <dbReference type="NCBI Taxonomy" id="707214"/>
    <lineage>
        <taxon>Bacteria</taxon>
        <taxon>Pseudomonadati</taxon>
        <taxon>Pseudomonadota</taxon>
        <taxon>Alphaproteobacteria</taxon>
        <taxon>Sphingomonadales</taxon>
        <taxon>Sphingomonadaceae</taxon>
        <taxon>Novosphingobium</taxon>
    </lineage>
</organism>
<dbReference type="InterPro" id="IPR001173">
    <property type="entry name" value="Glyco_trans_2-like"/>
</dbReference>
<dbReference type="PANTHER" id="PTHR43685:SF2">
    <property type="entry name" value="GLYCOSYLTRANSFERASE 2-LIKE DOMAIN-CONTAINING PROTEIN"/>
    <property type="match status" value="1"/>
</dbReference>
<dbReference type="SUPFAM" id="SSF53448">
    <property type="entry name" value="Nucleotide-diphospho-sugar transferases"/>
    <property type="match status" value="1"/>
</dbReference>
<feature type="domain" description="Glycosyltransferase 2-like" evidence="1">
    <location>
        <begin position="15"/>
        <end position="172"/>
    </location>
</feature>
<protein>
    <recommendedName>
        <fullName evidence="1">Glycosyltransferase 2-like domain-containing protein</fullName>
    </recommendedName>
</protein>
<proteinExistence type="predicted"/>
<evidence type="ECO:0000259" key="1">
    <source>
        <dbReference type="Pfam" id="PF00535"/>
    </source>
</evidence>
<dbReference type="InterPro" id="IPR029044">
    <property type="entry name" value="Nucleotide-diphossugar_trans"/>
</dbReference>
<comment type="caution">
    <text evidence="2">The sequence shown here is derived from an EMBL/GenBank/DDBJ whole genome shotgun (WGS) entry which is preliminary data.</text>
</comment>
<dbReference type="InterPro" id="IPR050834">
    <property type="entry name" value="Glycosyltransf_2"/>
</dbReference>
<name>A0A512ALW2_9SPHN</name>
<dbReference type="OrthoDB" id="9807795at2"/>
<keyword evidence="3" id="KW-1185">Reference proteome</keyword>
<dbReference type="EMBL" id="BJYR01000016">
    <property type="protein sequence ID" value="GEO00678.1"/>
    <property type="molecule type" value="Genomic_DNA"/>
</dbReference>
<dbReference type="CDD" id="cd00761">
    <property type="entry name" value="Glyco_tranf_GTA_type"/>
    <property type="match status" value="1"/>
</dbReference>
<gene>
    <name evidence="2" type="ORF">NSE01_25100</name>
</gene>
<evidence type="ECO:0000313" key="2">
    <source>
        <dbReference type="EMBL" id="GEO00678.1"/>
    </source>
</evidence>
<dbReference type="AlphaFoldDB" id="A0A512ALW2"/>
<dbReference type="Proteomes" id="UP000321464">
    <property type="component" value="Unassembled WGS sequence"/>
</dbReference>
<reference evidence="2 3" key="1">
    <citation type="submission" date="2019-07" db="EMBL/GenBank/DDBJ databases">
        <title>Whole genome shotgun sequence of Novosphingobium sediminis NBRC 106119.</title>
        <authorList>
            <person name="Hosoyama A."/>
            <person name="Uohara A."/>
            <person name="Ohji S."/>
            <person name="Ichikawa N."/>
        </authorList>
    </citation>
    <scope>NUCLEOTIDE SEQUENCE [LARGE SCALE GENOMIC DNA]</scope>
    <source>
        <strain evidence="2 3">NBRC 106119</strain>
    </source>
</reference>
<dbReference type="Pfam" id="PF00535">
    <property type="entry name" value="Glycos_transf_2"/>
    <property type="match status" value="1"/>
</dbReference>